<sequence length="60" mass="6893">ICVFRNRNMNVILFYTYRCEAFALMSEVILIKDDNTAETTLSHSQASLITFSLFSVKKVV</sequence>
<feature type="non-terminal residue" evidence="1">
    <location>
        <position position="1"/>
    </location>
</feature>
<dbReference type="HOGENOM" id="CLU_144259_0_0_1"/>
<dbReference type="EMBL" id="GG750123">
    <property type="protein sequence ID" value="EGE87080.2"/>
    <property type="molecule type" value="Genomic_DNA"/>
</dbReference>
<feature type="non-terminal residue" evidence="1">
    <location>
        <position position="60"/>
    </location>
</feature>
<gene>
    <name evidence="1" type="ORF">BDDG_10032</name>
</gene>
<organism evidence="1">
    <name type="scientific">Ajellomyces dermatitidis (strain ATCC 18188 / CBS 674.68)</name>
    <name type="common">Blastomyces dermatitidis</name>
    <dbReference type="NCBI Taxonomy" id="653446"/>
    <lineage>
        <taxon>Eukaryota</taxon>
        <taxon>Fungi</taxon>
        <taxon>Dikarya</taxon>
        <taxon>Ascomycota</taxon>
        <taxon>Pezizomycotina</taxon>
        <taxon>Eurotiomycetes</taxon>
        <taxon>Eurotiomycetidae</taxon>
        <taxon>Onygenales</taxon>
        <taxon>Ajellomycetaceae</taxon>
        <taxon>Blastomyces</taxon>
    </lineage>
</organism>
<proteinExistence type="predicted"/>
<dbReference type="Proteomes" id="UP000007802">
    <property type="component" value="Unassembled WGS sequence"/>
</dbReference>
<accession>F2TV17</accession>
<name>F2TV17_AJEDA</name>
<dbReference type="AlphaFoldDB" id="F2TV17"/>
<evidence type="ECO:0000313" key="1">
    <source>
        <dbReference type="EMBL" id="EGE87080.2"/>
    </source>
</evidence>
<reference evidence="1" key="1">
    <citation type="submission" date="2010-03" db="EMBL/GenBank/DDBJ databases">
        <title>Annotation of Blastomyces dermatitidis strain ATCC 18188.</title>
        <authorList>
            <consortium name="The Broad Institute Genome Sequencing Platform"/>
            <consortium name="Broad Institute Genome Sequencing Center for Infectious Disease."/>
            <person name="Cuomo C."/>
            <person name="Klein B."/>
            <person name="Sullivan T."/>
            <person name="Heitman J."/>
            <person name="Young S."/>
            <person name="Zeng Q."/>
            <person name="Gargeya S."/>
            <person name="Alvarado L."/>
            <person name="Berlin A.M."/>
            <person name="Chapman S.B."/>
            <person name="Chen Z."/>
            <person name="Freedman E."/>
            <person name="Gellesch M."/>
            <person name="Goldberg J."/>
            <person name="Griggs A."/>
            <person name="Gujja S."/>
            <person name="Heilman E."/>
            <person name="Heiman D."/>
            <person name="Howarth C."/>
            <person name="Mehta T."/>
            <person name="Neiman D."/>
            <person name="Pearson M."/>
            <person name="Roberts A."/>
            <person name="Saif S."/>
            <person name="Shea T."/>
            <person name="Shenoy N."/>
            <person name="Sisk P."/>
            <person name="Stolte C."/>
            <person name="Sykes S."/>
            <person name="White J."/>
            <person name="Yandava C."/>
            <person name="Haas B."/>
            <person name="Nusbaum C."/>
            <person name="Birren B."/>
        </authorList>
    </citation>
    <scope>NUCLEOTIDE SEQUENCE [LARGE SCALE GENOMIC DNA]</scope>
    <source>
        <strain evidence="1">ATCC 18188</strain>
    </source>
</reference>
<protein>
    <submittedName>
        <fullName evidence="1">Uncharacterized protein</fullName>
    </submittedName>
</protein>